<keyword evidence="2" id="KW-1185">Reference proteome</keyword>
<dbReference type="Proteomes" id="UP000032304">
    <property type="component" value="Chromosome 2"/>
</dbReference>
<dbReference type="PANTHER" id="PTHR37611">
    <property type="entry name" value="VIRUS-SPECIFIC-SIGNALING-PATHWAY REGULATED PROTEIN-RELATED"/>
    <property type="match status" value="1"/>
</dbReference>
<dbReference type="STRING" id="29730.A0A0D2M6J7"/>
<gene>
    <name evidence="1" type="ORF">B456_002G040600</name>
</gene>
<dbReference type="Gramene" id="KJB12862">
    <property type="protein sequence ID" value="KJB12862"/>
    <property type="gene ID" value="B456_002G040600"/>
</dbReference>
<protein>
    <submittedName>
        <fullName evidence="1">Uncharacterized protein</fullName>
    </submittedName>
</protein>
<proteinExistence type="predicted"/>
<accession>A0A0D2M6J7</accession>
<dbReference type="eggNOG" id="ENOG502SAVW">
    <property type="taxonomic scope" value="Eukaryota"/>
</dbReference>
<sequence>MALLFKEKPELIDGSNAMEETEVPEIDTGLLMSLLEESQCDEYCNEEQINSLMESLEAEIRMASDCSCSTEGGIGSNDCFEWSEMEMVPSSPSDDMNWYVEDHVQEMSMDGYLVQFGNYFPFNCYENQLENGFTSLWQETYDTAIYN</sequence>
<name>A0A0D2M6J7_GOSRA</name>
<dbReference type="EMBL" id="CM001741">
    <property type="protein sequence ID" value="KJB12862.1"/>
    <property type="molecule type" value="Genomic_DNA"/>
</dbReference>
<organism evidence="1 2">
    <name type="scientific">Gossypium raimondii</name>
    <name type="common">Peruvian cotton</name>
    <name type="synonym">Gossypium klotzschianum subsp. raimondii</name>
    <dbReference type="NCBI Taxonomy" id="29730"/>
    <lineage>
        <taxon>Eukaryota</taxon>
        <taxon>Viridiplantae</taxon>
        <taxon>Streptophyta</taxon>
        <taxon>Embryophyta</taxon>
        <taxon>Tracheophyta</taxon>
        <taxon>Spermatophyta</taxon>
        <taxon>Magnoliopsida</taxon>
        <taxon>eudicotyledons</taxon>
        <taxon>Gunneridae</taxon>
        <taxon>Pentapetalae</taxon>
        <taxon>rosids</taxon>
        <taxon>malvids</taxon>
        <taxon>Malvales</taxon>
        <taxon>Malvaceae</taxon>
        <taxon>Malvoideae</taxon>
        <taxon>Gossypium</taxon>
    </lineage>
</organism>
<evidence type="ECO:0000313" key="2">
    <source>
        <dbReference type="Proteomes" id="UP000032304"/>
    </source>
</evidence>
<dbReference type="OMA" id="IRMANHD"/>
<dbReference type="PANTHER" id="PTHR37611:SF2">
    <property type="entry name" value="VIRUS-SPECIFIC-SIGNALING-PATHWAY REGULATED PROTEIN-RELATED"/>
    <property type="match status" value="1"/>
</dbReference>
<dbReference type="AlphaFoldDB" id="A0A0D2M6J7"/>
<reference evidence="1 2" key="1">
    <citation type="journal article" date="2012" name="Nature">
        <title>Repeated polyploidization of Gossypium genomes and the evolution of spinnable cotton fibres.</title>
        <authorList>
            <person name="Paterson A.H."/>
            <person name="Wendel J.F."/>
            <person name="Gundlach H."/>
            <person name="Guo H."/>
            <person name="Jenkins J."/>
            <person name="Jin D."/>
            <person name="Llewellyn D."/>
            <person name="Showmaker K.C."/>
            <person name="Shu S."/>
            <person name="Udall J."/>
            <person name="Yoo M.J."/>
            <person name="Byers R."/>
            <person name="Chen W."/>
            <person name="Doron-Faigenboim A."/>
            <person name="Duke M.V."/>
            <person name="Gong L."/>
            <person name="Grimwood J."/>
            <person name="Grover C."/>
            <person name="Grupp K."/>
            <person name="Hu G."/>
            <person name="Lee T.H."/>
            <person name="Li J."/>
            <person name="Lin L."/>
            <person name="Liu T."/>
            <person name="Marler B.S."/>
            <person name="Page J.T."/>
            <person name="Roberts A.W."/>
            <person name="Romanel E."/>
            <person name="Sanders W.S."/>
            <person name="Szadkowski E."/>
            <person name="Tan X."/>
            <person name="Tang H."/>
            <person name="Xu C."/>
            <person name="Wang J."/>
            <person name="Wang Z."/>
            <person name="Zhang D."/>
            <person name="Zhang L."/>
            <person name="Ashrafi H."/>
            <person name="Bedon F."/>
            <person name="Bowers J.E."/>
            <person name="Brubaker C.L."/>
            <person name="Chee P.W."/>
            <person name="Das S."/>
            <person name="Gingle A.R."/>
            <person name="Haigler C.H."/>
            <person name="Harker D."/>
            <person name="Hoffmann L.V."/>
            <person name="Hovav R."/>
            <person name="Jones D.C."/>
            <person name="Lemke C."/>
            <person name="Mansoor S."/>
            <person name="ur Rahman M."/>
            <person name="Rainville L.N."/>
            <person name="Rambani A."/>
            <person name="Reddy U.K."/>
            <person name="Rong J.K."/>
            <person name="Saranga Y."/>
            <person name="Scheffler B.E."/>
            <person name="Scheffler J.A."/>
            <person name="Stelly D.M."/>
            <person name="Triplett B.A."/>
            <person name="Van Deynze A."/>
            <person name="Vaslin M.F."/>
            <person name="Waghmare V.N."/>
            <person name="Walford S.A."/>
            <person name="Wright R.J."/>
            <person name="Zaki E.A."/>
            <person name="Zhang T."/>
            <person name="Dennis E.S."/>
            <person name="Mayer K.F."/>
            <person name="Peterson D.G."/>
            <person name="Rokhsar D.S."/>
            <person name="Wang X."/>
            <person name="Schmutz J."/>
        </authorList>
    </citation>
    <scope>NUCLEOTIDE SEQUENCE [LARGE SCALE GENOMIC DNA]</scope>
</reference>
<evidence type="ECO:0000313" key="1">
    <source>
        <dbReference type="EMBL" id="KJB12862.1"/>
    </source>
</evidence>